<dbReference type="AlphaFoldDB" id="A0A2A2F9E2"/>
<comment type="caution">
    <text evidence="3">The sequence shown here is derived from an EMBL/GenBank/DDBJ whole genome shotgun (WGS) entry which is preliminary data.</text>
</comment>
<keyword evidence="1" id="KW-0547">Nucleotide-binding</keyword>
<dbReference type="EMBL" id="NSKD01000002">
    <property type="protein sequence ID" value="PAU81205.1"/>
    <property type="molecule type" value="Genomic_DNA"/>
</dbReference>
<reference evidence="3 4" key="1">
    <citation type="submission" date="2017-08" db="EMBL/GenBank/DDBJ databases">
        <title>Halovibrio sewagensis sp. nov., isolated from wastewater of high salinity.</title>
        <authorList>
            <person name="Dong X."/>
            <person name="Zhang G."/>
        </authorList>
    </citation>
    <scope>NUCLEOTIDE SEQUENCE [LARGE SCALE GENOMIC DNA]</scope>
    <source>
        <strain evidence="3 4">YL5-2</strain>
    </source>
</reference>
<accession>A0A2A2F9E2</accession>
<dbReference type="GO" id="GO:0005524">
    <property type="term" value="F:ATP binding"/>
    <property type="evidence" value="ECO:0007669"/>
    <property type="project" value="UniProtKB-UniRule"/>
</dbReference>
<name>A0A2A2F9E2_9GAMM</name>
<evidence type="ECO:0000256" key="1">
    <source>
        <dbReference type="PROSITE-ProRule" id="PRU00409"/>
    </source>
</evidence>
<protein>
    <recommendedName>
        <fullName evidence="2">ATP-grasp domain-containing protein</fullName>
    </recommendedName>
</protein>
<organism evidence="3 4">
    <name type="scientific">Halovibrio salipaludis</name>
    <dbReference type="NCBI Taxonomy" id="2032626"/>
    <lineage>
        <taxon>Bacteria</taxon>
        <taxon>Pseudomonadati</taxon>
        <taxon>Pseudomonadota</taxon>
        <taxon>Gammaproteobacteria</taxon>
        <taxon>Oceanospirillales</taxon>
        <taxon>Halomonadaceae</taxon>
        <taxon>Halovibrio</taxon>
    </lineage>
</organism>
<keyword evidence="1" id="KW-0067">ATP-binding</keyword>
<keyword evidence="4" id="KW-1185">Reference proteome</keyword>
<dbReference type="GO" id="GO:0046872">
    <property type="term" value="F:metal ion binding"/>
    <property type="evidence" value="ECO:0007669"/>
    <property type="project" value="InterPro"/>
</dbReference>
<evidence type="ECO:0000259" key="2">
    <source>
        <dbReference type="PROSITE" id="PS50975"/>
    </source>
</evidence>
<gene>
    <name evidence="3" type="ORF">CK501_06500</name>
</gene>
<dbReference type="Proteomes" id="UP000218896">
    <property type="component" value="Unassembled WGS sequence"/>
</dbReference>
<dbReference type="Gene3D" id="3.30.470.20">
    <property type="entry name" value="ATP-grasp fold, B domain"/>
    <property type="match status" value="1"/>
</dbReference>
<proteinExistence type="predicted"/>
<evidence type="ECO:0000313" key="4">
    <source>
        <dbReference type="Proteomes" id="UP000218896"/>
    </source>
</evidence>
<sequence length="389" mass="43205">MTLLSEETLHPALVVGQVNPNLFGQVRALGRQGVPVYALVTRGESPTAVRVSRYVTGVMDARSLDNDALVELINNFTAGFSRKPVLFPAGDFDVDRMAELWGRISDGLIATIPPVQASELAGKDHQLEWVRRCGVPLPASETVKDSGQLADALTRLRLPVIARPLDHIQRGNFPGKVFVAQSFEQLNSVLTPVLARGKTRILLQEYIPGNATSVWFALADCAPDGSVRQIITGHKCVDGPEGRTNIGRTAVEPNVEARARKVFECFGVGGVLGVEFKKDLRNGELYYIETNFRPDNFVAISEAAGVNLIFAAYLHAIGHPELYQPQQQKDVVWRDWSLLLRRRIRGRPWYRGSNGKPLPVVDAFWASDDKWASLMYYAIKFWEQITGRT</sequence>
<dbReference type="InterPro" id="IPR011761">
    <property type="entry name" value="ATP-grasp"/>
</dbReference>
<dbReference type="SUPFAM" id="SSF56059">
    <property type="entry name" value="Glutathione synthetase ATP-binding domain-like"/>
    <property type="match status" value="1"/>
</dbReference>
<dbReference type="PROSITE" id="PS50975">
    <property type="entry name" value="ATP_GRASP"/>
    <property type="match status" value="1"/>
</dbReference>
<feature type="domain" description="ATP-grasp" evidence="2">
    <location>
        <begin position="127"/>
        <end position="317"/>
    </location>
</feature>
<evidence type="ECO:0000313" key="3">
    <source>
        <dbReference type="EMBL" id="PAU81205.1"/>
    </source>
</evidence>